<dbReference type="SFLD" id="SFLDG01067">
    <property type="entry name" value="SPASM/twitch_domain_containing"/>
    <property type="match status" value="1"/>
</dbReference>
<dbReference type="GO" id="GO:0003824">
    <property type="term" value="F:catalytic activity"/>
    <property type="evidence" value="ECO:0007669"/>
    <property type="project" value="InterPro"/>
</dbReference>
<dbReference type="CDD" id="cd01335">
    <property type="entry name" value="Radical_SAM"/>
    <property type="match status" value="1"/>
</dbReference>
<feature type="domain" description="Radical SAM core" evidence="7">
    <location>
        <begin position="14"/>
        <end position="226"/>
    </location>
</feature>
<dbReference type="SUPFAM" id="SSF102114">
    <property type="entry name" value="Radical SAM enzymes"/>
    <property type="match status" value="1"/>
</dbReference>
<accession>A0A4Q0Y0L1</accession>
<dbReference type="AlphaFoldDB" id="A0A4Q0Y0L1"/>
<evidence type="ECO:0000256" key="1">
    <source>
        <dbReference type="ARBA" id="ARBA00001966"/>
    </source>
</evidence>
<gene>
    <name evidence="8" type="ORF">CRV06_05090</name>
</gene>
<dbReference type="InterPro" id="IPR058240">
    <property type="entry name" value="rSAM_sf"/>
</dbReference>
<dbReference type="PANTHER" id="PTHR30352:SF13">
    <property type="entry name" value="GLYCYL-RADICAL ENZYME ACTIVATING ENZYME YJJW-RELATED"/>
    <property type="match status" value="1"/>
</dbReference>
<dbReference type="GO" id="GO:0051539">
    <property type="term" value="F:4 iron, 4 sulfur cluster binding"/>
    <property type="evidence" value="ECO:0007669"/>
    <property type="project" value="UniProtKB-KW"/>
</dbReference>
<dbReference type="Proteomes" id="UP000290191">
    <property type="component" value="Unassembled WGS sequence"/>
</dbReference>
<evidence type="ECO:0000256" key="2">
    <source>
        <dbReference type="ARBA" id="ARBA00022485"/>
    </source>
</evidence>
<keyword evidence="3" id="KW-0949">S-adenosyl-L-methionine</keyword>
<dbReference type="Gene3D" id="3.20.20.70">
    <property type="entry name" value="Aldolase class I"/>
    <property type="match status" value="1"/>
</dbReference>
<dbReference type="GO" id="GO:0046872">
    <property type="term" value="F:metal ion binding"/>
    <property type="evidence" value="ECO:0007669"/>
    <property type="project" value="UniProtKB-KW"/>
</dbReference>
<evidence type="ECO:0000313" key="8">
    <source>
        <dbReference type="EMBL" id="RXJ63570.1"/>
    </source>
</evidence>
<dbReference type="PROSITE" id="PS51257">
    <property type="entry name" value="PROKAR_LIPOPROTEIN"/>
    <property type="match status" value="1"/>
</dbReference>
<dbReference type="PROSITE" id="PS51918">
    <property type="entry name" value="RADICAL_SAM"/>
    <property type="match status" value="1"/>
</dbReference>
<reference evidence="8 9" key="1">
    <citation type="submission" date="2017-10" db="EMBL/GenBank/DDBJ databases">
        <title>Genomics of the genus Arcobacter.</title>
        <authorList>
            <person name="Perez-Cataluna A."/>
            <person name="Figueras M.J."/>
        </authorList>
    </citation>
    <scope>NUCLEOTIDE SEQUENCE [LARGE SCALE GENOMIC DNA]</scope>
    <source>
        <strain evidence="8 9">DSM 24636</strain>
    </source>
</reference>
<dbReference type="SFLD" id="SFLDS00029">
    <property type="entry name" value="Radical_SAM"/>
    <property type="match status" value="1"/>
</dbReference>
<name>A0A4Q0Y0L1_9BACT</name>
<keyword evidence="9" id="KW-1185">Reference proteome</keyword>
<keyword evidence="4" id="KW-0479">Metal-binding</keyword>
<evidence type="ECO:0000256" key="5">
    <source>
        <dbReference type="ARBA" id="ARBA00023004"/>
    </source>
</evidence>
<keyword evidence="2" id="KW-0004">4Fe-4S</keyword>
<keyword evidence="6" id="KW-0411">Iron-sulfur</keyword>
<dbReference type="OrthoDB" id="9782387at2"/>
<dbReference type="STRING" id="877500.GCA_000935065_00151"/>
<keyword evidence="5" id="KW-0408">Iron</keyword>
<dbReference type="SFLD" id="SFLDG01094">
    <property type="entry name" value="Uncharacterised_Radical_SAM_Su"/>
    <property type="match status" value="1"/>
</dbReference>
<evidence type="ECO:0000313" key="9">
    <source>
        <dbReference type="Proteomes" id="UP000290191"/>
    </source>
</evidence>
<evidence type="ECO:0000256" key="4">
    <source>
        <dbReference type="ARBA" id="ARBA00022723"/>
    </source>
</evidence>
<dbReference type="InterPro" id="IPR007197">
    <property type="entry name" value="rSAM"/>
</dbReference>
<evidence type="ECO:0000259" key="7">
    <source>
        <dbReference type="PROSITE" id="PS51918"/>
    </source>
</evidence>
<proteinExistence type="predicted"/>
<dbReference type="InterPro" id="IPR012840">
    <property type="entry name" value="NrdG2"/>
</dbReference>
<dbReference type="InterPro" id="IPR034457">
    <property type="entry name" value="Organic_radical-activating"/>
</dbReference>
<comment type="cofactor">
    <cofactor evidence="1">
        <name>[4Fe-4S] cluster</name>
        <dbReference type="ChEBI" id="CHEBI:49883"/>
    </cofactor>
</comment>
<dbReference type="RefSeq" id="WP_129081622.1">
    <property type="nucleotide sequence ID" value="NZ_CP041070.1"/>
</dbReference>
<comment type="caution">
    <text evidence="8">The sequence shown here is derived from an EMBL/GenBank/DDBJ whole genome shotgun (WGS) entry which is preliminary data.</text>
</comment>
<evidence type="ECO:0000256" key="3">
    <source>
        <dbReference type="ARBA" id="ARBA00022691"/>
    </source>
</evidence>
<dbReference type="InterPro" id="IPR013785">
    <property type="entry name" value="Aldolase_TIM"/>
</dbReference>
<organism evidence="8 9">
    <name type="scientific">Halarcobacter anaerophilus</name>
    <dbReference type="NCBI Taxonomy" id="877500"/>
    <lineage>
        <taxon>Bacteria</taxon>
        <taxon>Pseudomonadati</taxon>
        <taxon>Campylobacterota</taxon>
        <taxon>Epsilonproteobacteria</taxon>
        <taxon>Campylobacterales</taxon>
        <taxon>Arcobacteraceae</taxon>
        <taxon>Halarcobacter</taxon>
    </lineage>
</organism>
<protein>
    <submittedName>
        <fullName evidence="8">Anaerobic ribonucleoside-triphosphate reductase activating protein</fullName>
    </submittedName>
</protein>
<sequence length="226" mass="26403">MKKIIYDITPFTTVDYKDHLSCIAWFISCNMRCLYCYNPNIVNSKSGEYTIEDLIDFLKKRVGLLDAVVLSGGEATNHNLVDICNLIKELGYKIKLDTNGFNPKMVEKLISFDLIDYIALDYKAPAYKFKEITKTTFNEKFFDTLDLLVDKNFAFEVRTTVHSNLLNENDINKIILDLKNREYQGIYYLQKYLHVDDTLGFTNEATNIFDKTLLFKDLIPIEFRNY</sequence>
<dbReference type="PANTHER" id="PTHR30352">
    <property type="entry name" value="PYRUVATE FORMATE-LYASE-ACTIVATING ENZYME"/>
    <property type="match status" value="1"/>
</dbReference>
<dbReference type="EMBL" id="PDKO01000003">
    <property type="protein sequence ID" value="RXJ63570.1"/>
    <property type="molecule type" value="Genomic_DNA"/>
</dbReference>
<dbReference type="Pfam" id="PF04055">
    <property type="entry name" value="Radical_SAM"/>
    <property type="match status" value="1"/>
</dbReference>
<evidence type="ECO:0000256" key="6">
    <source>
        <dbReference type="ARBA" id="ARBA00023014"/>
    </source>
</evidence>
<dbReference type="NCBIfam" id="TIGR02495">
    <property type="entry name" value="NrdG2"/>
    <property type="match status" value="1"/>
</dbReference>